<sequence>MVQISARFVILGAAFGMTMASPIALSSQPQQIKRTSQGYLYMASATQATPAQGKYLVSSKRGEERAPVHVHQTRGVGAAAYETFSKREGLDALTQAVDDLLRVLGLLPKASGNASTSRSKQAVLAIIRPDVNGGDPSSFATQSKDITDGSSTIFLLTNGASPNDRVSSSQSKDNTGNDVDGSGGVLSLTKSEASKTDNVSSSSFSASRATQLQNTDGPSPGIAFLAHSQTSKTDSNVSSSGFSSSGTPVFVSRSRQPVSGATSGKSNSKESSTASFNFLTPQIMAVDR</sequence>
<organism evidence="1 2">
    <name type="scientific">Pluteus cervinus</name>
    <dbReference type="NCBI Taxonomy" id="181527"/>
    <lineage>
        <taxon>Eukaryota</taxon>
        <taxon>Fungi</taxon>
        <taxon>Dikarya</taxon>
        <taxon>Basidiomycota</taxon>
        <taxon>Agaricomycotina</taxon>
        <taxon>Agaricomycetes</taxon>
        <taxon>Agaricomycetidae</taxon>
        <taxon>Agaricales</taxon>
        <taxon>Pluteineae</taxon>
        <taxon>Pluteaceae</taxon>
        <taxon>Pluteus</taxon>
    </lineage>
</organism>
<keyword evidence="2" id="KW-1185">Reference proteome</keyword>
<evidence type="ECO:0000313" key="1">
    <source>
        <dbReference type="EMBL" id="TFK66139.1"/>
    </source>
</evidence>
<reference evidence="1 2" key="1">
    <citation type="journal article" date="2019" name="Nat. Ecol. Evol.">
        <title>Megaphylogeny resolves global patterns of mushroom evolution.</title>
        <authorList>
            <person name="Varga T."/>
            <person name="Krizsan K."/>
            <person name="Foldi C."/>
            <person name="Dima B."/>
            <person name="Sanchez-Garcia M."/>
            <person name="Sanchez-Ramirez S."/>
            <person name="Szollosi G.J."/>
            <person name="Szarkandi J.G."/>
            <person name="Papp V."/>
            <person name="Albert L."/>
            <person name="Andreopoulos W."/>
            <person name="Angelini C."/>
            <person name="Antonin V."/>
            <person name="Barry K.W."/>
            <person name="Bougher N.L."/>
            <person name="Buchanan P."/>
            <person name="Buyck B."/>
            <person name="Bense V."/>
            <person name="Catcheside P."/>
            <person name="Chovatia M."/>
            <person name="Cooper J."/>
            <person name="Damon W."/>
            <person name="Desjardin D."/>
            <person name="Finy P."/>
            <person name="Geml J."/>
            <person name="Haridas S."/>
            <person name="Hughes K."/>
            <person name="Justo A."/>
            <person name="Karasinski D."/>
            <person name="Kautmanova I."/>
            <person name="Kiss B."/>
            <person name="Kocsube S."/>
            <person name="Kotiranta H."/>
            <person name="LaButti K.M."/>
            <person name="Lechner B.E."/>
            <person name="Liimatainen K."/>
            <person name="Lipzen A."/>
            <person name="Lukacs Z."/>
            <person name="Mihaltcheva S."/>
            <person name="Morgado L.N."/>
            <person name="Niskanen T."/>
            <person name="Noordeloos M.E."/>
            <person name="Ohm R.A."/>
            <person name="Ortiz-Santana B."/>
            <person name="Ovrebo C."/>
            <person name="Racz N."/>
            <person name="Riley R."/>
            <person name="Savchenko A."/>
            <person name="Shiryaev A."/>
            <person name="Soop K."/>
            <person name="Spirin V."/>
            <person name="Szebenyi C."/>
            <person name="Tomsovsky M."/>
            <person name="Tulloss R.E."/>
            <person name="Uehling J."/>
            <person name="Grigoriev I.V."/>
            <person name="Vagvolgyi C."/>
            <person name="Papp T."/>
            <person name="Martin F.M."/>
            <person name="Miettinen O."/>
            <person name="Hibbett D.S."/>
            <person name="Nagy L.G."/>
        </authorList>
    </citation>
    <scope>NUCLEOTIDE SEQUENCE [LARGE SCALE GENOMIC DNA]</scope>
    <source>
        <strain evidence="1 2">NL-1719</strain>
    </source>
</reference>
<dbReference type="Proteomes" id="UP000308600">
    <property type="component" value="Unassembled WGS sequence"/>
</dbReference>
<dbReference type="EMBL" id="ML208414">
    <property type="protein sequence ID" value="TFK66139.1"/>
    <property type="molecule type" value="Genomic_DNA"/>
</dbReference>
<proteinExistence type="predicted"/>
<name>A0ACD3ALK7_9AGAR</name>
<protein>
    <submittedName>
        <fullName evidence="1">Uncharacterized protein</fullName>
    </submittedName>
</protein>
<evidence type="ECO:0000313" key="2">
    <source>
        <dbReference type="Proteomes" id="UP000308600"/>
    </source>
</evidence>
<accession>A0ACD3ALK7</accession>
<gene>
    <name evidence="1" type="ORF">BDN72DRAFT_900065</name>
</gene>